<dbReference type="InterPro" id="IPR035704">
    <property type="entry name" value="SNX8/Mvp1_PX"/>
</dbReference>
<dbReference type="SUPFAM" id="SSF64268">
    <property type="entry name" value="PX domain"/>
    <property type="match status" value="1"/>
</dbReference>
<dbReference type="Gene3D" id="1.10.238.10">
    <property type="entry name" value="EF-hand"/>
    <property type="match status" value="1"/>
</dbReference>
<protein>
    <recommendedName>
        <fullName evidence="4">Sorting nexin MVP1</fullName>
    </recommendedName>
</protein>
<dbReference type="Pfam" id="PF19566">
    <property type="entry name" value="Snx8_BAR_dom"/>
    <property type="match status" value="1"/>
</dbReference>
<evidence type="ECO:0000256" key="5">
    <source>
        <dbReference type="ARBA" id="ARBA00022448"/>
    </source>
</evidence>
<dbReference type="PANTHER" id="PTHR47554:SF1">
    <property type="entry name" value="SORTING NEXIN MVP1"/>
    <property type="match status" value="1"/>
</dbReference>
<dbReference type="InParanoid" id="A0A1C7N3H2"/>
<evidence type="ECO:0000256" key="1">
    <source>
        <dbReference type="ARBA" id="ARBA00004287"/>
    </source>
</evidence>
<dbReference type="GO" id="GO:0042147">
    <property type="term" value="P:retrograde transport, endosome to Golgi"/>
    <property type="evidence" value="ECO:0007669"/>
    <property type="project" value="InterPro"/>
</dbReference>
<reference evidence="11 12" key="1">
    <citation type="submission" date="2016-03" db="EMBL/GenBank/DDBJ databases">
        <title>Choanephora cucurbitarum.</title>
        <authorList>
            <person name="Min B."/>
            <person name="Park H."/>
            <person name="Park J.-H."/>
            <person name="Shin H.-D."/>
            <person name="Choi I.-G."/>
        </authorList>
    </citation>
    <scope>NUCLEOTIDE SEQUENCE [LARGE SCALE GENOMIC DNA]</scope>
    <source>
        <strain evidence="11 12">KUS-F28377</strain>
    </source>
</reference>
<evidence type="ECO:0000256" key="8">
    <source>
        <dbReference type="ARBA" id="ARBA00023136"/>
    </source>
</evidence>
<dbReference type="InterPro" id="IPR001683">
    <property type="entry name" value="PX_dom"/>
</dbReference>
<evidence type="ECO:0000256" key="3">
    <source>
        <dbReference type="ARBA" id="ARBA00010883"/>
    </source>
</evidence>
<keyword evidence="6" id="KW-0963">Cytoplasm</keyword>
<dbReference type="STRING" id="101091.A0A1C7N3H2"/>
<dbReference type="InterPro" id="IPR036871">
    <property type="entry name" value="PX_dom_sf"/>
</dbReference>
<dbReference type="CDD" id="cd06866">
    <property type="entry name" value="PX_SNX8_Mvp1p_like"/>
    <property type="match status" value="1"/>
</dbReference>
<dbReference type="Gene3D" id="3.30.1520.10">
    <property type="entry name" value="Phox-like domain"/>
    <property type="match status" value="1"/>
</dbReference>
<evidence type="ECO:0000256" key="6">
    <source>
        <dbReference type="ARBA" id="ARBA00022490"/>
    </source>
</evidence>
<feature type="non-terminal residue" evidence="11">
    <location>
        <position position="452"/>
    </location>
</feature>
<evidence type="ECO:0000256" key="4">
    <source>
        <dbReference type="ARBA" id="ARBA00014268"/>
    </source>
</evidence>
<proteinExistence type="inferred from homology"/>
<dbReference type="Proteomes" id="UP000093000">
    <property type="component" value="Unassembled WGS sequence"/>
</dbReference>
<dbReference type="AlphaFoldDB" id="A0A1C7N3H2"/>
<evidence type="ECO:0000256" key="9">
    <source>
        <dbReference type="SAM" id="MobiDB-lite"/>
    </source>
</evidence>
<dbReference type="GO" id="GO:0016020">
    <property type="term" value="C:membrane"/>
    <property type="evidence" value="ECO:0007669"/>
    <property type="project" value="UniProtKB-SubCell"/>
</dbReference>
<dbReference type="InterPro" id="IPR028662">
    <property type="entry name" value="SNX8/Mvp1"/>
</dbReference>
<keyword evidence="8" id="KW-0472">Membrane</keyword>
<dbReference type="GO" id="GO:0006623">
    <property type="term" value="P:protein targeting to vacuole"/>
    <property type="evidence" value="ECO:0007669"/>
    <property type="project" value="TreeGrafter"/>
</dbReference>
<dbReference type="InterPro" id="IPR045734">
    <property type="entry name" value="Snx8_BAR_dom"/>
</dbReference>
<keyword evidence="7" id="KW-0653">Protein transport</keyword>
<accession>A0A1C7N3H2</accession>
<dbReference type="GO" id="GO:0032266">
    <property type="term" value="F:phosphatidylinositol-3-phosphate binding"/>
    <property type="evidence" value="ECO:0007669"/>
    <property type="project" value="TreeGrafter"/>
</dbReference>
<evidence type="ECO:0000313" key="12">
    <source>
        <dbReference type="Proteomes" id="UP000093000"/>
    </source>
</evidence>
<evidence type="ECO:0000259" key="10">
    <source>
        <dbReference type="PROSITE" id="PS50195"/>
    </source>
</evidence>
<dbReference type="EMBL" id="LUGH01000706">
    <property type="protein sequence ID" value="OBZ83189.1"/>
    <property type="molecule type" value="Genomic_DNA"/>
</dbReference>
<organism evidence="11 12">
    <name type="scientific">Choanephora cucurbitarum</name>
    <dbReference type="NCBI Taxonomy" id="101091"/>
    <lineage>
        <taxon>Eukaryota</taxon>
        <taxon>Fungi</taxon>
        <taxon>Fungi incertae sedis</taxon>
        <taxon>Mucoromycota</taxon>
        <taxon>Mucoromycotina</taxon>
        <taxon>Mucoromycetes</taxon>
        <taxon>Mucorales</taxon>
        <taxon>Mucorineae</taxon>
        <taxon>Choanephoraceae</taxon>
        <taxon>Choanephoroideae</taxon>
        <taxon>Choanephora</taxon>
    </lineage>
</organism>
<dbReference type="Pfam" id="PF00787">
    <property type="entry name" value="PX"/>
    <property type="match status" value="1"/>
</dbReference>
<dbReference type="SMART" id="SM00312">
    <property type="entry name" value="PX"/>
    <property type="match status" value="1"/>
</dbReference>
<evidence type="ECO:0000256" key="2">
    <source>
        <dbReference type="ARBA" id="ARBA00004496"/>
    </source>
</evidence>
<name>A0A1C7N3H2_9FUNG</name>
<feature type="domain" description="PX" evidence="10">
    <location>
        <begin position="225"/>
        <end position="334"/>
    </location>
</feature>
<comment type="caution">
    <text evidence="11">The sequence shown here is derived from an EMBL/GenBank/DDBJ whole genome shotgun (WGS) entry which is preliminary data.</text>
</comment>
<dbReference type="PANTHER" id="PTHR47554">
    <property type="entry name" value="SORTING NEXIN MVP1"/>
    <property type="match status" value="1"/>
</dbReference>
<feature type="region of interest" description="Disordered" evidence="9">
    <location>
        <begin position="1"/>
        <end position="29"/>
    </location>
</feature>
<evidence type="ECO:0000256" key="7">
    <source>
        <dbReference type="ARBA" id="ARBA00022927"/>
    </source>
</evidence>
<dbReference type="PROSITE" id="PS50195">
    <property type="entry name" value="PX"/>
    <property type="match status" value="1"/>
</dbReference>
<evidence type="ECO:0000313" key="11">
    <source>
        <dbReference type="EMBL" id="OBZ83189.1"/>
    </source>
</evidence>
<dbReference type="FunCoup" id="A0A1C7N3H2">
    <property type="interactions" value="102"/>
</dbReference>
<comment type="similarity">
    <text evidence="3">Belongs to the sorting nexin family.</text>
</comment>
<dbReference type="GO" id="GO:0005768">
    <property type="term" value="C:endosome"/>
    <property type="evidence" value="ECO:0007669"/>
    <property type="project" value="TreeGrafter"/>
</dbReference>
<keyword evidence="12" id="KW-1185">Reference proteome</keyword>
<keyword evidence="5" id="KW-0813">Transport</keyword>
<sequence length="452" mass="51440">MQDYDSNGYGGLSYNNPFKPDANSSSLSSSSPVLFADDPWKASNKVNPLLADFDDHDVNTDTLTQKDNPEINSELKASNVLLGVNVPDAYIDVYAQCSPRQESVSLEKVLTVIGLSGLTNEVQEKIMSLIIAPDMKYVTRNEFNACLALVACGQKNMDVSLETVLRHKNDLPIPSIPNIDEIRRAKLHKDNLSSNSTQHNQSIEEQQYHVIHQEEQNTMNQWLSDLDHVSVTLALEKEGFLFKHVNYELESQKLKSKVLRRFSDFWWLWEVLLKRYPFRMIPGLPPKKLGGRTSVFEERRRKGLSRFINTVVQHPTIGCDEVVVAFLSHSSEINSWKRTYNPSLDEEFVRKAHPIGRINRLIPMDLDDRIARMKRRLAVSIQNYERMCFIMNQTSRLKAALGTDCIRYSVTLNSASEVNKDCWVPDCQGCSQMAYGYENISKSLQQAGALFA</sequence>
<comment type="subcellular location">
    <subcellularLocation>
        <location evidence="2">Cytoplasm</location>
    </subcellularLocation>
    <subcellularLocation>
        <location evidence="1">Membrane</location>
        <topology evidence="1">Peripheral membrane protein</topology>
        <orientation evidence="1">Cytoplasmic side</orientation>
    </subcellularLocation>
</comment>
<dbReference type="GO" id="GO:0005829">
    <property type="term" value="C:cytosol"/>
    <property type="evidence" value="ECO:0007669"/>
    <property type="project" value="GOC"/>
</dbReference>
<gene>
    <name evidence="11" type="primary">mvp1_2</name>
    <name evidence="11" type="ORF">A0J61_08760</name>
</gene>
<dbReference type="OrthoDB" id="10064318at2759"/>